<accession>A0A418SNN7</accession>
<dbReference type="EMBL" id="QZCG01000015">
    <property type="protein sequence ID" value="RJE82570.1"/>
    <property type="molecule type" value="Genomic_DNA"/>
</dbReference>
<evidence type="ECO:0000313" key="3">
    <source>
        <dbReference type="Proteomes" id="UP000284202"/>
    </source>
</evidence>
<name>A0A418SNN7_9RHOB</name>
<dbReference type="Proteomes" id="UP000284202">
    <property type="component" value="Unassembled WGS sequence"/>
</dbReference>
<proteinExistence type="predicted"/>
<evidence type="ECO:0000256" key="1">
    <source>
        <dbReference type="SAM" id="MobiDB-lite"/>
    </source>
</evidence>
<keyword evidence="3" id="KW-1185">Reference proteome</keyword>
<organism evidence="2 3">
    <name type="scientific">Paracoccus onubensis</name>
    <dbReference type="NCBI Taxonomy" id="1675788"/>
    <lineage>
        <taxon>Bacteria</taxon>
        <taxon>Pseudomonadati</taxon>
        <taxon>Pseudomonadota</taxon>
        <taxon>Alphaproteobacteria</taxon>
        <taxon>Rhodobacterales</taxon>
        <taxon>Paracoccaceae</taxon>
        <taxon>Paracoccus</taxon>
    </lineage>
</organism>
<protein>
    <submittedName>
        <fullName evidence="2">HNH endonuclease</fullName>
    </submittedName>
</protein>
<evidence type="ECO:0000313" key="2">
    <source>
        <dbReference type="EMBL" id="RJE82570.1"/>
    </source>
</evidence>
<dbReference type="RefSeq" id="WP_119751562.1">
    <property type="nucleotide sequence ID" value="NZ_QZCG01000015.1"/>
</dbReference>
<dbReference type="AlphaFoldDB" id="A0A418SNN7"/>
<keyword evidence="2" id="KW-0378">Hydrolase</keyword>
<feature type="region of interest" description="Disordered" evidence="1">
    <location>
        <begin position="153"/>
        <end position="186"/>
    </location>
</feature>
<dbReference type="GO" id="GO:0004519">
    <property type="term" value="F:endonuclease activity"/>
    <property type="evidence" value="ECO:0007669"/>
    <property type="project" value="UniProtKB-KW"/>
</dbReference>
<comment type="caution">
    <text evidence="2">The sequence shown here is derived from an EMBL/GenBank/DDBJ whole genome shotgun (WGS) entry which is preliminary data.</text>
</comment>
<dbReference type="InterPro" id="IPR032869">
    <property type="entry name" value="WHH_dom_containing"/>
</dbReference>
<sequence>MAEFAKDYDLDVGQIKQAGQELRSLGKKYGEFATDAALAAGGVLPPPFGTAADAASLGRSVAKGDWWGAAFDVVGFVPILGDAIKGTRVGLKLRDLGRMVDELATGMAKTFNKTEEAAKAFWKRKKDMKAYEDALKACDGSRKCLDAAALKKGEQYKSTPKSGPRGQWNPPDGRGDGVFEPAPGTPMADELNRLNEANGFNPPKTGIEYENGFPKFDDFSAGEVSIPQTGISSKDLELSDELYRKQIGDPNWERPSDMTWHHVEDGSTMQMVPSSINTGFDHAGGQALFGTTKTGREF</sequence>
<reference evidence="3" key="1">
    <citation type="submission" date="2018-09" db="EMBL/GenBank/DDBJ databases">
        <title>Acidovorax cavernicola nov. sp. isolated from Gruta de las Maravillas (Aracena, Spain).</title>
        <authorList>
            <person name="Jurado V."/>
            <person name="Gutierrez-Patricio S."/>
            <person name="Gonzalez-Pimentel J.L."/>
            <person name="Miller A.Z."/>
            <person name="Laiz L."/>
            <person name="Saiz-Jimenez C."/>
        </authorList>
    </citation>
    <scope>NUCLEOTIDE SEQUENCE [LARGE SCALE GENOMIC DNA]</scope>
    <source>
        <strain evidence="3">1011MAR3C25</strain>
    </source>
</reference>
<keyword evidence="2" id="KW-0540">Nuclease</keyword>
<dbReference type="CDD" id="cd20745">
    <property type="entry name" value="FIX_RhsA_AHH_HNH-like"/>
    <property type="match status" value="1"/>
</dbReference>
<gene>
    <name evidence="2" type="ORF">D3P04_19610</name>
</gene>
<dbReference type="Pfam" id="PF14414">
    <property type="entry name" value="WHH"/>
    <property type="match status" value="1"/>
</dbReference>
<dbReference type="OrthoDB" id="4446543at2"/>
<keyword evidence="2" id="KW-0255">Endonuclease</keyword>